<name>A0ABR8PLU4_9BACL</name>
<dbReference type="PROSITE" id="PS50943">
    <property type="entry name" value="HTH_CROC1"/>
    <property type="match status" value="1"/>
</dbReference>
<accession>A0ABR8PLU4</accession>
<protein>
    <submittedName>
        <fullName evidence="2">Helix-turn-helix transcriptional regulator</fullName>
    </submittedName>
</protein>
<sequence length="165" mass="19454">MDRKYRNFGKQFKEYREEYLDIKQLEAAERLSISSSALSNYERTDRDLTPDMLAEMKRTFDIPDDYFIAMLMGEPLRDVRSDTSKSAGKTGEIRERYRDQFIEHHRQLLEESNELREMIAIAASLSEKQRRIYFNSIKSNLAVFKSLVAKSEQSDASLPRPEKER</sequence>
<dbReference type="Pfam" id="PF01381">
    <property type="entry name" value="HTH_3"/>
    <property type="match status" value="1"/>
</dbReference>
<dbReference type="InterPro" id="IPR010982">
    <property type="entry name" value="Lambda_DNA-bd_dom_sf"/>
</dbReference>
<evidence type="ECO:0000313" key="2">
    <source>
        <dbReference type="EMBL" id="MBD7909146.1"/>
    </source>
</evidence>
<proteinExistence type="predicted"/>
<dbReference type="SUPFAM" id="SSF47413">
    <property type="entry name" value="lambda repressor-like DNA-binding domains"/>
    <property type="match status" value="1"/>
</dbReference>
<feature type="domain" description="HTH cro/C1-type" evidence="1">
    <location>
        <begin position="12"/>
        <end position="67"/>
    </location>
</feature>
<organism evidence="2 3">
    <name type="scientific">Sporosarcina gallistercoris</name>
    <dbReference type="NCBI Taxonomy" id="2762245"/>
    <lineage>
        <taxon>Bacteria</taxon>
        <taxon>Bacillati</taxon>
        <taxon>Bacillota</taxon>
        <taxon>Bacilli</taxon>
        <taxon>Bacillales</taxon>
        <taxon>Caryophanaceae</taxon>
        <taxon>Sporosarcina</taxon>
    </lineage>
</organism>
<dbReference type="CDD" id="cd00093">
    <property type="entry name" value="HTH_XRE"/>
    <property type="match status" value="1"/>
</dbReference>
<dbReference type="EMBL" id="JACSQY010000010">
    <property type="protein sequence ID" value="MBD7909146.1"/>
    <property type="molecule type" value="Genomic_DNA"/>
</dbReference>
<dbReference type="Gene3D" id="1.10.260.40">
    <property type="entry name" value="lambda repressor-like DNA-binding domains"/>
    <property type="match status" value="1"/>
</dbReference>
<dbReference type="SMART" id="SM00530">
    <property type="entry name" value="HTH_XRE"/>
    <property type="match status" value="1"/>
</dbReference>
<dbReference type="RefSeq" id="WP_191691055.1">
    <property type="nucleotide sequence ID" value="NZ_JACSQY010000010.1"/>
</dbReference>
<gene>
    <name evidence="2" type="ORF">H9659_12495</name>
</gene>
<evidence type="ECO:0000259" key="1">
    <source>
        <dbReference type="PROSITE" id="PS50943"/>
    </source>
</evidence>
<reference evidence="2 3" key="1">
    <citation type="submission" date="2020-08" db="EMBL/GenBank/DDBJ databases">
        <title>A Genomic Blueprint of the Chicken Gut Microbiome.</title>
        <authorList>
            <person name="Gilroy R."/>
            <person name="Ravi A."/>
            <person name="Getino M."/>
            <person name="Pursley I."/>
            <person name="Horton D.L."/>
            <person name="Alikhan N.-F."/>
            <person name="Baker D."/>
            <person name="Gharbi K."/>
            <person name="Hall N."/>
            <person name="Watson M."/>
            <person name="Adriaenssens E.M."/>
            <person name="Foster-Nyarko E."/>
            <person name="Jarju S."/>
            <person name="Secka A."/>
            <person name="Antonio M."/>
            <person name="Oren A."/>
            <person name="Chaudhuri R."/>
            <person name="La Ragione R.M."/>
            <person name="Hildebrand F."/>
            <person name="Pallen M.J."/>
        </authorList>
    </citation>
    <scope>NUCLEOTIDE SEQUENCE [LARGE SCALE GENOMIC DNA]</scope>
    <source>
        <strain evidence="2 3">Sa3CUA8</strain>
    </source>
</reference>
<keyword evidence="3" id="KW-1185">Reference proteome</keyword>
<evidence type="ECO:0000313" key="3">
    <source>
        <dbReference type="Proteomes" id="UP000659496"/>
    </source>
</evidence>
<dbReference type="Proteomes" id="UP000659496">
    <property type="component" value="Unassembled WGS sequence"/>
</dbReference>
<comment type="caution">
    <text evidence="2">The sequence shown here is derived from an EMBL/GenBank/DDBJ whole genome shotgun (WGS) entry which is preliminary data.</text>
</comment>
<dbReference type="InterPro" id="IPR001387">
    <property type="entry name" value="Cro/C1-type_HTH"/>
</dbReference>